<evidence type="ECO:0000313" key="2">
    <source>
        <dbReference type="EMBL" id="PSB19683.1"/>
    </source>
</evidence>
<protein>
    <submittedName>
        <fullName evidence="2">Uma2 family endonuclease</fullName>
    </submittedName>
</protein>
<dbReference type="PANTHER" id="PTHR33352">
    <property type="entry name" value="SLR1095 PROTEIN"/>
    <property type="match status" value="1"/>
</dbReference>
<dbReference type="PANTHER" id="PTHR33352:SF3">
    <property type="entry name" value="SLR1612 PROTEIN"/>
    <property type="match status" value="1"/>
</dbReference>
<evidence type="ECO:0000259" key="1">
    <source>
        <dbReference type="Pfam" id="PF05685"/>
    </source>
</evidence>
<keyword evidence="2" id="KW-0255">Endonuclease</keyword>
<sequence>MTQQLLNDEEIVTELDISHLVIEDNTPVDNFQSEEQQRLLVEPLYSSKALPSPFLAAANVGLFYKLKGDPIVPDVLLSLGVQRANDFSQRQNRSYFVWEFGKVPEVCIEIVSNQEGDELTLSKKSRQKGKTTIKKEIYAQIGVRYYVVFDPLKQIQGQDEMNEALLRVWSISPDGYPELTPPEGIHEIGQVIWLNTAGIGLTLWEGQFEEEVTRLWLRWCDRDGQIIPTGAEQAEVERQRAERLADRLRTLGVDPDEI</sequence>
<proteinExistence type="predicted"/>
<keyword evidence="3" id="KW-1185">Reference proteome</keyword>
<dbReference type="InterPro" id="IPR011335">
    <property type="entry name" value="Restrct_endonuc-II-like"/>
</dbReference>
<reference evidence="2 3" key="1">
    <citation type="submission" date="2018-02" db="EMBL/GenBank/DDBJ databases">
        <authorList>
            <person name="Cohen D.B."/>
            <person name="Kent A.D."/>
        </authorList>
    </citation>
    <scope>NUCLEOTIDE SEQUENCE [LARGE SCALE GENOMIC DNA]</scope>
    <source>
        <strain evidence="2 3">ULC007</strain>
    </source>
</reference>
<dbReference type="GO" id="GO:0004519">
    <property type="term" value="F:endonuclease activity"/>
    <property type="evidence" value="ECO:0007669"/>
    <property type="project" value="UniProtKB-KW"/>
</dbReference>
<dbReference type="CDD" id="cd06260">
    <property type="entry name" value="DUF820-like"/>
    <property type="match status" value="1"/>
</dbReference>
<dbReference type="AlphaFoldDB" id="A0A2T1DGT5"/>
<name>A0A2T1DGT5_9CYAN</name>
<dbReference type="EMBL" id="PVWG01000009">
    <property type="protein sequence ID" value="PSB19683.1"/>
    <property type="molecule type" value="Genomic_DNA"/>
</dbReference>
<dbReference type="RefSeq" id="WP_073071711.1">
    <property type="nucleotide sequence ID" value="NZ_MPPI01000012.1"/>
</dbReference>
<feature type="domain" description="Putative restriction endonuclease" evidence="1">
    <location>
        <begin position="25"/>
        <end position="153"/>
    </location>
</feature>
<dbReference type="SUPFAM" id="SSF52980">
    <property type="entry name" value="Restriction endonuclease-like"/>
    <property type="match status" value="1"/>
</dbReference>
<evidence type="ECO:0000313" key="3">
    <source>
        <dbReference type="Proteomes" id="UP000238634"/>
    </source>
</evidence>
<keyword evidence="2" id="KW-0540">Nuclease</keyword>
<organism evidence="2 3">
    <name type="scientific">Phormidesmis priestleyi ULC007</name>
    <dbReference type="NCBI Taxonomy" id="1920490"/>
    <lineage>
        <taxon>Bacteria</taxon>
        <taxon>Bacillati</taxon>
        <taxon>Cyanobacteriota</taxon>
        <taxon>Cyanophyceae</taxon>
        <taxon>Leptolyngbyales</taxon>
        <taxon>Leptolyngbyaceae</taxon>
        <taxon>Phormidesmis</taxon>
    </lineage>
</organism>
<dbReference type="Proteomes" id="UP000238634">
    <property type="component" value="Unassembled WGS sequence"/>
</dbReference>
<dbReference type="OrthoDB" id="530164at2"/>
<dbReference type="STRING" id="1920490.GCA_001895925_00162"/>
<comment type="caution">
    <text evidence="2">The sequence shown here is derived from an EMBL/GenBank/DDBJ whole genome shotgun (WGS) entry which is preliminary data.</text>
</comment>
<dbReference type="InterPro" id="IPR012296">
    <property type="entry name" value="Nuclease_put_TT1808"/>
</dbReference>
<keyword evidence="2" id="KW-0378">Hydrolase</keyword>
<reference evidence="2 3" key="2">
    <citation type="submission" date="2018-03" db="EMBL/GenBank/DDBJ databases">
        <title>The ancient ancestry and fast evolution of plastids.</title>
        <authorList>
            <person name="Moore K.R."/>
            <person name="Magnabosco C."/>
            <person name="Momper L."/>
            <person name="Gold D.A."/>
            <person name="Bosak T."/>
            <person name="Fournier G.P."/>
        </authorList>
    </citation>
    <scope>NUCLEOTIDE SEQUENCE [LARGE SCALE GENOMIC DNA]</scope>
    <source>
        <strain evidence="2 3">ULC007</strain>
    </source>
</reference>
<gene>
    <name evidence="2" type="ORF">C7B65_10335</name>
</gene>
<dbReference type="Gene3D" id="3.90.1570.10">
    <property type="entry name" value="tt1808, chain A"/>
    <property type="match status" value="1"/>
</dbReference>
<accession>A0A2T1DGT5</accession>
<dbReference type="InterPro" id="IPR008538">
    <property type="entry name" value="Uma2"/>
</dbReference>
<dbReference type="Pfam" id="PF05685">
    <property type="entry name" value="Uma2"/>
    <property type="match status" value="1"/>
</dbReference>